<gene>
    <name evidence="2" type="ORF">BDP81DRAFT_415021</name>
</gene>
<dbReference type="GeneID" id="85474274"/>
<evidence type="ECO:0000313" key="3">
    <source>
        <dbReference type="Proteomes" id="UP001243989"/>
    </source>
</evidence>
<proteinExistence type="predicted"/>
<dbReference type="Proteomes" id="UP001243989">
    <property type="component" value="Unassembled WGS sequence"/>
</dbReference>
<name>A0AAJ0A0C4_9PEZI</name>
<dbReference type="Pfam" id="PF17100">
    <property type="entry name" value="NACHT_N"/>
    <property type="match status" value="1"/>
</dbReference>
<dbReference type="AlphaFoldDB" id="A0AAJ0A0C4"/>
<organism evidence="2 3">
    <name type="scientific">Colletotrichum phormii</name>
    <dbReference type="NCBI Taxonomy" id="359342"/>
    <lineage>
        <taxon>Eukaryota</taxon>
        <taxon>Fungi</taxon>
        <taxon>Dikarya</taxon>
        <taxon>Ascomycota</taxon>
        <taxon>Pezizomycotina</taxon>
        <taxon>Sordariomycetes</taxon>
        <taxon>Hypocreomycetidae</taxon>
        <taxon>Glomerellales</taxon>
        <taxon>Glomerellaceae</taxon>
        <taxon>Colletotrichum</taxon>
        <taxon>Colletotrichum acutatum species complex</taxon>
    </lineage>
</organism>
<dbReference type="InterPro" id="IPR031359">
    <property type="entry name" value="NACHT_N"/>
</dbReference>
<evidence type="ECO:0000313" key="2">
    <source>
        <dbReference type="EMBL" id="KAK1654117.1"/>
    </source>
</evidence>
<comment type="caution">
    <text evidence="2">The sequence shown here is derived from an EMBL/GenBank/DDBJ whole genome shotgun (WGS) entry which is preliminary data.</text>
</comment>
<protein>
    <recommendedName>
        <fullName evidence="1">NWD NACHT-NTPase N-terminal domain-containing protein</fullName>
    </recommendedName>
</protein>
<evidence type="ECO:0000259" key="1">
    <source>
        <dbReference type="Pfam" id="PF17100"/>
    </source>
</evidence>
<feature type="domain" description="NWD NACHT-NTPase N-terminal" evidence="1">
    <location>
        <begin position="49"/>
        <end position="231"/>
    </location>
</feature>
<keyword evidence="3" id="KW-1185">Reference proteome</keyword>
<sequence>MKVWNKLLDKVKPKDPSQSATLNITSSNVATLSTTSSSPIEVSANGLRERLWNEAFDGLESVDADTFKRYKEILLKQLQEGQLQNAPSDPASATDEQIRAASNGRWLQMEQLVDIGFQRIEKRTAIKANISDKVNVVMPFKDLIGNAVKASPEASIAWVGISFGLEILANPLKAPSDNRKGLTEVVSNMEWYWGLSELPLEKDNTESAFKELRLRLEKDIVQLYRKLLLYK</sequence>
<reference evidence="2" key="1">
    <citation type="submission" date="2021-06" db="EMBL/GenBank/DDBJ databases">
        <title>Comparative genomics, transcriptomics and evolutionary studies reveal genomic signatures of adaptation to plant cell wall in hemibiotrophic fungi.</title>
        <authorList>
            <consortium name="DOE Joint Genome Institute"/>
            <person name="Baroncelli R."/>
            <person name="Diaz J.F."/>
            <person name="Benocci T."/>
            <person name="Peng M."/>
            <person name="Battaglia E."/>
            <person name="Haridas S."/>
            <person name="Andreopoulos W."/>
            <person name="Labutti K."/>
            <person name="Pangilinan J."/>
            <person name="Floch G.L."/>
            <person name="Makela M.R."/>
            <person name="Henrissat B."/>
            <person name="Grigoriev I.V."/>
            <person name="Crouch J.A."/>
            <person name="De Vries R.P."/>
            <person name="Sukno S.A."/>
            <person name="Thon M.R."/>
        </authorList>
    </citation>
    <scope>NUCLEOTIDE SEQUENCE</scope>
    <source>
        <strain evidence="2">CBS 102054</strain>
    </source>
</reference>
<dbReference type="RefSeq" id="XP_060450161.1">
    <property type="nucleotide sequence ID" value="XM_060589412.1"/>
</dbReference>
<dbReference type="EMBL" id="JAHMHQ010000002">
    <property type="protein sequence ID" value="KAK1654117.1"/>
    <property type="molecule type" value="Genomic_DNA"/>
</dbReference>
<accession>A0AAJ0A0C4</accession>